<dbReference type="AlphaFoldDB" id="A0AAD9ULG9"/>
<reference evidence="1" key="1">
    <citation type="journal article" date="2023" name="Mol. Biol. Evol.">
        <title>Third-Generation Sequencing Reveals the Adaptive Role of the Epigenome in Three Deep-Sea Polychaetes.</title>
        <authorList>
            <person name="Perez M."/>
            <person name="Aroh O."/>
            <person name="Sun Y."/>
            <person name="Lan Y."/>
            <person name="Juniper S.K."/>
            <person name="Young C.R."/>
            <person name="Angers B."/>
            <person name="Qian P.Y."/>
        </authorList>
    </citation>
    <scope>NUCLEOTIDE SEQUENCE</scope>
    <source>
        <strain evidence="1">R07B-5</strain>
    </source>
</reference>
<comment type="caution">
    <text evidence="1">The sequence shown here is derived from an EMBL/GenBank/DDBJ whole genome shotgun (WGS) entry which is preliminary data.</text>
</comment>
<proteinExistence type="predicted"/>
<evidence type="ECO:0000313" key="2">
    <source>
        <dbReference type="Proteomes" id="UP001209878"/>
    </source>
</evidence>
<dbReference type="Proteomes" id="UP001209878">
    <property type="component" value="Unassembled WGS sequence"/>
</dbReference>
<gene>
    <name evidence="1" type="ORF">NP493_6g02018</name>
</gene>
<accession>A0AAD9ULG9</accession>
<keyword evidence="2" id="KW-1185">Reference proteome</keyword>
<organism evidence="1 2">
    <name type="scientific">Ridgeia piscesae</name>
    <name type="common">Tubeworm</name>
    <dbReference type="NCBI Taxonomy" id="27915"/>
    <lineage>
        <taxon>Eukaryota</taxon>
        <taxon>Metazoa</taxon>
        <taxon>Spiralia</taxon>
        <taxon>Lophotrochozoa</taxon>
        <taxon>Annelida</taxon>
        <taxon>Polychaeta</taxon>
        <taxon>Sedentaria</taxon>
        <taxon>Canalipalpata</taxon>
        <taxon>Sabellida</taxon>
        <taxon>Siboglinidae</taxon>
        <taxon>Ridgeia</taxon>
    </lineage>
</organism>
<dbReference type="EMBL" id="JAODUO010000005">
    <property type="protein sequence ID" value="KAK2193884.1"/>
    <property type="molecule type" value="Genomic_DNA"/>
</dbReference>
<sequence>MARFHHRCLHLVGLIKQRNPKVGWSSFGLGIKYRNHANNFTYGNHESDLQPVYDVVCFPSGAHRRVRKSTKHTHTTDATKNKTYSTLITDISQNNGYNSGPWSYAFKFICTVLILANIHSSFHWSCQC</sequence>
<evidence type="ECO:0000313" key="1">
    <source>
        <dbReference type="EMBL" id="KAK2193884.1"/>
    </source>
</evidence>
<protein>
    <submittedName>
        <fullName evidence="1">Uncharacterized protein</fullName>
    </submittedName>
</protein>
<name>A0AAD9ULG9_RIDPI</name>